<organism evidence="2 3">
    <name type="scientific">Kaistella yananensis</name>
    <dbReference type="NCBI Taxonomy" id="2989820"/>
    <lineage>
        <taxon>Bacteria</taxon>
        <taxon>Pseudomonadati</taxon>
        <taxon>Bacteroidota</taxon>
        <taxon>Flavobacteriia</taxon>
        <taxon>Flavobacteriales</taxon>
        <taxon>Weeksellaceae</taxon>
        <taxon>Chryseobacterium group</taxon>
        <taxon>Kaistella</taxon>
    </lineage>
</organism>
<reference evidence="2 3" key="1">
    <citation type="submission" date="2022-10" db="EMBL/GenBank/DDBJ databases">
        <title>Kaistella sp. BT-6-1-3.</title>
        <authorList>
            <person name="Ai J."/>
            <person name="Deng Z."/>
        </authorList>
    </citation>
    <scope>NUCLEOTIDE SEQUENCE [LARGE SCALE GENOMIC DNA]</scope>
    <source>
        <strain evidence="2 3">BT6-1-3</strain>
    </source>
</reference>
<protein>
    <submittedName>
        <fullName evidence="2">NAD(P)H-dependent oxidoreductase</fullName>
    </submittedName>
</protein>
<dbReference type="InterPro" id="IPR005025">
    <property type="entry name" value="FMN_Rdtase-like_dom"/>
</dbReference>
<dbReference type="PANTHER" id="PTHR30543">
    <property type="entry name" value="CHROMATE REDUCTASE"/>
    <property type="match status" value="1"/>
</dbReference>
<dbReference type="Proteomes" id="UP001209107">
    <property type="component" value="Unassembled WGS sequence"/>
</dbReference>
<evidence type="ECO:0000259" key="1">
    <source>
        <dbReference type="Pfam" id="PF03358"/>
    </source>
</evidence>
<dbReference type="Gene3D" id="3.40.50.360">
    <property type="match status" value="1"/>
</dbReference>
<dbReference type="InterPro" id="IPR029039">
    <property type="entry name" value="Flavoprotein-like_sf"/>
</dbReference>
<dbReference type="EMBL" id="JAPCHZ010000001">
    <property type="protein sequence ID" value="MCW4451055.1"/>
    <property type="molecule type" value="Genomic_DNA"/>
</dbReference>
<dbReference type="SUPFAM" id="SSF52218">
    <property type="entry name" value="Flavoproteins"/>
    <property type="match status" value="1"/>
</dbReference>
<proteinExistence type="predicted"/>
<gene>
    <name evidence="2" type="ORF">OK344_02395</name>
</gene>
<name>A0ABT3JKS1_9FLAO</name>
<dbReference type="RefSeq" id="WP_265143271.1">
    <property type="nucleotide sequence ID" value="NZ_JAPCHZ010000001.1"/>
</dbReference>
<sequence length="178" mass="19923">MKILAFAGSNSEVSINKKLVTFAASFFPDDNVEILDLNDFEMPIYKHERELENGIPQLAKDFASKIDGSDLILMSLAEHNSVYSAAFKNVFDWVSRIKDRKHFGDKPIFLMATAPGNGGGKNVIEVFLKRAPFSGANVIAYFSLPNFKERFEEGQGITDEEKKAEFHEKLAAVKAHFS</sequence>
<evidence type="ECO:0000313" key="2">
    <source>
        <dbReference type="EMBL" id="MCW4451055.1"/>
    </source>
</evidence>
<dbReference type="InterPro" id="IPR050712">
    <property type="entry name" value="NAD(P)H-dep_reductase"/>
</dbReference>
<comment type="caution">
    <text evidence="2">The sequence shown here is derived from an EMBL/GenBank/DDBJ whole genome shotgun (WGS) entry which is preliminary data.</text>
</comment>
<keyword evidence="3" id="KW-1185">Reference proteome</keyword>
<accession>A0ABT3JKS1</accession>
<dbReference type="Pfam" id="PF03358">
    <property type="entry name" value="FMN_red"/>
    <property type="match status" value="1"/>
</dbReference>
<dbReference type="PANTHER" id="PTHR30543:SF21">
    <property type="entry name" value="NAD(P)H-DEPENDENT FMN REDUCTASE LOT6"/>
    <property type="match status" value="1"/>
</dbReference>
<evidence type="ECO:0000313" key="3">
    <source>
        <dbReference type="Proteomes" id="UP001209107"/>
    </source>
</evidence>
<feature type="domain" description="NADPH-dependent FMN reductase-like" evidence="1">
    <location>
        <begin position="1"/>
        <end position="140"/>
    </location>
</feature>